<accession>A0A7K1GL71</accession>
<dbReference type="OrthoDB" id="9783823at2"/>
<feature type="transmembrane region" description="Helical" evidence="6">
    <location>
        <begin position="202"/>
        <end position="222"/>
    </location>
</feature>
<evidence type="ECO:0000256" key="4">
    <source>
        <dbReference type="ARBA" id="ARBA00022989"/>
    </source>
</evidence>
<feature type="transmembrane region" description="Helical" evidence="6">
    <location>
        <begin position="158"/>
        <end position="181"/>
    </location>
</feature>
<reference evidence="8 9" key="1">
    <citation type="journal article" date="2006" name="Int. J. Syst. Evol. Microbiol.">
        <title>Myroides pelagicus sp. nov., isolated from seawater in Thailand.</title>
        <authorList>
            <person name="Yoon J."/>
            <person name="Maneerat S."/>
            <person name="Kawai F."/>
            <person name="Yokota A."/>
        </authorList>
    </citation>
    <scope>NUCLEOTIDE SEQUENCE [LARGE SCALE GENOMIC DNA]</scope>
    <source>
        <strain evidence="8 9">SM1T</strain>
    </source>
</reference>
<dbReference type="Gene3D" id="1.20.1720.10">
    <property type="entry name" value="Multidrug resistance protein D"/>
    <property type="match status" value="1"/>
</dbReference>
<dbReference type="GO" id="GO:0005886">
    <property type="term" value="C:plasma membrane"/>
    <property type="evidence" value="ECO:0007669"/>
    <property type="project" value="UniProtKB-SubCell"/>
</dbReference>
<gene>
    <name evidence="8" type="ORF">GJV77_06470</name>
</gene>
<dbReference type="Pfam" id="PF07690">
    <property type="entry name" value="MFS_1"/>
    <property type="match status" value="1"/>
</dbReference>
<comment type="subcellular location">
    <subcellularLocation>
        <location evidence="1">Cell membrane</location>
        <topology evidence="1">Multi-pass membrane protein</topology>
    </subcellularLocation>
</comment>
<keyword evidence="4 6" id="KW-1133">Transmembrane helix</keyword>
<proteinExistence type="predicted"/>
<name>A0A7K1GL71_9FLAO</name>
<feature type="transmembrane region" description="Helical" evidence="6">
    <location>
        <begin position="46"/>
        <end position="63"/>
    </location>
</feature>
<feature type="transmembrane region" description="Helical" evidence="6">
    <location>
        <begin position="242"/>
        <end position="260"/>
    </location>
</feature>
<dbReference type="PROSITE" id="PS50850">
    <property type="entry name" value="MFS"/>
    <property type="match status" value="1"/>
</dbReference>
<evidence type="ECO:0000256" key="5">
    <source>
        <dbReference type="ARBA" id="ARBA00023136"/>
    </source>
</evidence>
<evidence type="ECO:0000256" key="1">
    <source>
        <dbReference type="ARBA" id="ARBA00004651"/>
    </source>
</evidence>
<keyword evidence="3 6" id="KW-0812">Transmembrane</keyword>
<keyword evidence="9" id="KW-1185">Reference proteome</keyword>
<evidence type="ECO:0000256" key="3">
    <source>
        <dbReference type="ARBA" id="ARBA00022692"/>
    </source>
</evidence>
<dbReference type="PANTHER" id="PTHR43124:SF3">
    <property type="entry name" value="CHLORAMPHENICOL EFFLUX PUMP RV0191"/>
    <property type="match status" value="1"/>
</dbReference>
<sequence length="381" mass="42043">MKTRNNLSLMVILMMFPQFVETIYSPALVHLAASFKVTQERALLTISIYFTAFALGVIFWGIVSDYIGRKKAMLYGIITYTLASILALFATNFQTILFARFVAAIGISVGSVITQTMMRDSYTGIKLAKVYSVMGIALSISPVIGLLTGGILANHYGYIGVFTTLTILGILLLFYSALFLRETKQDTTKISLKILTLTAKKIYNDFMIIKYAILVMSFNVLLFSYYSFAPFIFEEKGLNPTLYGYSGIFLAIGSFIGSTVNKKLLDKDFHPITLIKLSAIIALGCAFIMSIIGNHLLFLIPMLFIVSSFGIAIPNILSQALQQYKSSIGTASALFGLLYYLLISLGLYISSLLPSISYVMIVFSSIAIITVFNIPKRKSSL</sequence>
<evidence type="ECO:0000313" key="8">
    <source>
        <dbReference type="EMBL" id="MTH29566.1"/>
    </source>
</evidence>
<dbReference type="AlphaFoldDB" id="A0A7K1GL71"/>
<dbReference type="PANTHER" id="PTHR43124">
    <property type="entry name" value="PURINE EFFLUX PUMP PBUE"/>
    <property type="match status" value="1"/>
</dbReference>
<evidence type="ECO:0000256" key="2">
    <source>
        <dbReference type="ARBA" id="ARBA00022475"/>
    </source>
</evidence>
<evidence type="ECO:0000256" key="6">
    <source>
        <dbReference type="SAM" id="Phobius"/>
    </source>
</evidence>
<dbReference type="InterPro" id="IPR050189">
    <property type="entry name" value="MFS_Efflux_Transporters"/>
</dbReference>
<keyword evidence="2" id="KW-1003">Cell membrane</keyword>
<protein>
    <submittedName>
        <fullName evidence="8">MFS transporter</fullName>
    </submittedName>
</protein>
<feature type="transmembrane region" description="Helical" evidence="6">
    <location>
        <begin position="72"/>
        <end position="91"/>
    </location>
</feature>
<dbReference type="RefSeq" id="WP_155035565.1">
    <property type="nucleotide sequence ID" value="NZ_JAYMMG010000013.1"/>
</dbReference>
<dbReference type="CDD" id="cd17320">
    <property type="entry name" value="MFS_MdfA_MDR_like"/>
    <property type="match status" value="1"/>
</dbReference>
<dbReference type="GO" id="GO:0022857">
    <property type="term" value="F:transmembrane transporter activity"/>
    <property type="evidence" value="ECO:0007669"/>
    <property type="project" value="InterPro"/>
</dbReference>
<dbReference type="Proteomes" id="UP000488936">
    <property type="component" value="Unassembled WGS sequence"/>
</dbReference>
<dbReference type="InterPro" id="IPR020846">
    <property type="entry name" value="MFS_dom"/>
</dbReference>
<organism evidence="8 9">
    <name type="scientific">Myroides pelagicus</name>
    <dbReference type="NCBI Taxonomy" id="270914"/>
    <lineage>
        <taxon>Bacteria</taxon>
        <taxon>Pseudomonadati</taxon>
        <taxon>Bacteroidota</taxon>
        <taxon>Flavobacteriia</taxon>
        <taxon>Flavobacteriales</taxon>
        <taxon>Flavobacteriaceae</taxon>
        <taxon>Myroides</taxon>
    </lineage>
</organism>
<feature type="domain" description="Major facilitator superfamily (MFS) profile" evidence="7">
    <location>
        <begin position="6"/>
        <end position="379"/>
    </location>
</feature>
<dbReference type="InterPro" id="IPR011701">
    <property type="entry name" value="MFS"/>
</dbReference>
<dbReference type="EMBL" id="WMJY01000011">
    <property type="protein sequence ID" value="MTH29566.1"/>
    <property type="molecule type" value="Genomic_DNA"/>
</dbReference>
<feature type="transmembrane region" description="Helical" evidence="6">
    <location>
        <begin position="329"/>
        <end position="349"/>
    </location>
</feature>
<keyword evidence="5 6" id="KW-0472">Membrane</keyword>
<dbReference type="SUPFAM" id="SSF103473">
    <property type="entry name" value="MFS general substrate transporter"/>
    <property type="match status" value="1"/>
</dbReference>
<feature type="transmembrane region" description="Helical" evidence="6">
    <location>
        <begin position="97"/>
        <end position="118"/>
    </location>
</feature>
<evidence type="ECO:0000259" key="7">
    <source>
        <dbReference type="PROSITE" id="PS50850"/>
    </source>
</evidence>
<evidence type="ECO:0000313" key="9">
    <source>
        <dbReference type="Proteomes" id="UP000488936"/>
    </source>
</evidence>
<dbReference type="InterPro" id="IPR036259">
    <property type="entry name" value="MFS_trans_sf"/>
</dbReference>
<comment type="caution">
    <text evidence="8">The sequence shown here is derived from an EMBL/GenBank/DDBJ whole genome shotgun (WGS) entry which is preliminary data.</text>
</comment>
<feature type="transmembrane region" description="Helical" evidence="6">
    <location>
        <begin position="355"/>
        <end position="374"/>
    </location>
</feature>
<feature type="transmembrane region" description="Helical" evidence="6">
    <location>
        <begin position="130"/>
        <end position="152"/>
    </location>
</feature>
<feature type="transmembrane region" description="Helical" evidence="6">
    <location>
        <begin position="272"/>
        <end position="292"/>
    </location>
</feature>
<feature type="transmembrane region" description="Helical" evidence="6">
    <location>
        <begin position="298"/>
        <end position="317"/>
    </location>
</feature>